<dbReference type="Pfam" id="PF04230">
    <property type="entry name" value="PS_pyruv_trans"/>
    <property type="match status" value="1"/>
</dbReference>
<reference evidence="2 3" key="1">
    <citation type="submission" date="2020-09" db="EMBL/GenBank/DDBJ databases">
        <title>Echinicola sp. CAU 1574 isolated from sand of Sido Beach.</title>
        <authorList>
            <person name="Kim W."/>
        </authorList>
    </citation>
    <scope>NUCLEOTIDE SEQUENCE [LARGE SCALE GENOMIC DNA]</scope>
    <source>
        <strain evidence="2 3">CAU 1574</strain>
    </source>
</reference>
<dbReference type="InterPro" id="IPR007345">
    <property type="entry name" value="Polysacch_pyruvyl_Trfase"/>
</dbReference>
<accession>A0ABR9AMT2</accession>
<protein>
    <submittedName>
        <fullName evidence="2">Polysaccharide pyruvyl transferase family protein</fullName>
    </submittedName>
</protein>
<comment type="caution">
    <text evidence="2">The sequence shown here is derived from an EMBL/GenBank/DDBJ whole genome shotgun (WGS) entry which is preliminary data.</text>
</comment>
<dbReference type="EMBL" id="JACYTQ010000005">
    <property type="protein sequence ID" value="MBD8490087.1"/>
    <property type="molecule type" value="Genomic_DNA"/>
</dbReference>
<feature type="domain" description="Polysaccharide pyruvyl transferase" evidence="1">
    <location>
        <begin position="15"/>
        <end position="315"/>
    </location>
</feature>
<dbReference type="RefSeq" id="WP_192010967.1">
    <property type="nucleotide sequence ID" value="NZ_JACYTQ010000005.1"/>
</dbReference>
<proteinExistence type="predicted"/>
<dbReference type="GO" id="GO:0016740">
    <property type="term" value="F:transferase activity"/>
    <property type="evidence" value="ECO:0007669"/>
    <property type="project" value="UniProtKB-KW"/>
</dbReference>
<name>A0ABR9AMT2_9BACT</name>
<organism evidence="2 3">
    <name type="scientific">Echinicola arenosa</name>
    <dbReference type="NCBI Taxonomy" id="2774144"/>
    <lineage>
        <taxon>Bacteria</taxon>
        <taxon>Pseudomonadati</taxon>
        <taxon>Bacteroidota</taxon>
        <taxon>Cytophagia</taxon>
        <taxon>Cytophagales</taxon>
        <taxon>Cyclobacteriaceae</taxon>
        <taxon>Echinicola</taxon>
    </lineage>
</organism>
<dbReference type="PANTHER" id="PTHR36836">
    <property type="entry name" value="COLANIC ACID BIOSYNTHESIS PROTEIN WCAK"/>
    <property type="match status" value="1"/>
</dbReference>
<keyword evidence="3" id="KW-1185">Reference proteome</keyword>
<evidence type="ECO:0000313" key="2">
    <source>
        <dbReference type="EMBL" id="MBD8490087.1"/>
    </source>
</evidence>
<gene>
    <name evidence="2" type="ORF">IFO69_15120</name>
</gene>
<evidence type="ECO:0000313" key="3">
    <source>
        <dbReference type="Proteomes" id="UP000647133"/>
    </source>
</evidence>
<sequence length="384" mass="43964">MKKLKIQIDGTNTLNKGAELMLVAILEQIEKKSPNSEVIYNSVYKGINADELGLNIKITRRFGLKFSRIARGILKRIKLSDNYFTSKYAIKNVDLVLDASGFQFSDQWNYSNEKIESNEIYYRKLSKLGSKIVFLPQAFGPFESVNGKESVNTINKYAHMIIAREEISYNFLTNAVNGTNNIYKYPDFTLLVNGIVPKGYEGLKDFVCIIPNSKMITHTDGTSNEYVEFMKELVQMIERNGHEVFLLNHEGKGDMTICEKINSILKNKLRIVSGLSAKEIKGIIGNSKLVISSRYHGVASALNQGIPCFATSWNHKYKMLFEDFGIEDGVLEIKDNMEMIEKKVIKTFENIDDIKRILTHKKGDLKDEVNEMWDKVWMLVEYEK</sequence>
<evidence type="ECO:0000259" key="1">
    <source>
        <dbReference type="Pfam" id="PF04230"/>
    </source>
</evidence>
<dbReference type="Proteomes" id="UP000647133">
    <property type="component" value="Unassembled WGS sequence"/>
</dbReference>
<keyword evidence="2" id="KW-0808">Transferase</keyword>
<dbReference type="PANTHER" id="PTHR36836:SF1">
    <property type="entry name" value="COLANIC ACID BIOSYNTHESIS PROTEIN WCAK"/>
    <property type="match status" value="1"/>
</dbReference>